<organism evidence="2 3">
    <name type="scientific">Oncorhynchus mykiss</name>
    <name type="common">Rainbow trout</name>
    <name type="synonym">Salmo gairdneri</name>
    <dbReference type="NCBI Taxonomy" id="8022"/>
    <lineage>
        <taxon>Eukaryota</taxon>
        <taxon>Metazoa</taxon>
        <taxon>Chordata</taxon>
        <taxon>Craniata</taxon>
        <taxon>Vertebrata</taxon>
        <taxon>Euteleostomi</taxon>
        <taxon>Actinopterygii</taxon>
        <taxon>Neopterygii</taxon>
        <taxon>Teleostei</taxon>
        <taxon>Protacanthopterygii</taxon>
        <taxon>Salmoniformes</taxon>
        <taxon>Salmonidae</taxon>
        <taxon>Salmoninae</taxon>
        <taxon>Oncorhynchus</taxon>
    </lineage>
</organism>
<dbReference type="PaxDb" id="8022-A0A060WQI2"/>
<accession>A0A060WQI2</accession>
<dbReference type="EMBL" id="FR904660">
    <property type="protein sequence ID" value="CDQ69267.1"/>
    <property type="molecule type" value="Genomic_DNA"/>
</dbReference>
<protein>
    <recommendedName>
        <fullName evidence="1">Sorting nexin C-terminal domain-containing protein</fullName>
    </recommendedName>
</protein>
<dbReference type="PANTHER" id="PTHR22775:SF48">
    <property type="entry name" value="SORTING NEXIN-25"/>
    <property type="match status" value="1"/>
</dbReference>
<feature type="domain" description="Sorting nexin C-terminal" evidence="1">
    <location>
        <begin position="24"/>
        <end position="110"/>
    </location>
</feature>
<dbReference type="STRING" id="8022.A0A060WQI2"/>
<evidence type="ECO:0000313" key="2">
    <source>
        <dbReference type="EMBL" id="CDQ69267.1"/>
    </source>
</evidence>
<name>A0A060WQI2_ONCMY</name>
<dbReference type="AlphaFoldDB" id="A0A060WQI2"/>
<dbReference type="InterPro" id="IPR013937">
    <property type="entry name" value="Sorting_nexin_C"/>
</dbReference>
<dbReference type="Proteomes" id="UP000193380">
    <property type="component" value="Unassembled WGS sequence"/>
</dbReference>
<sequence length="125" mass="14416">MNLSSAAEVTLWVFLSCGVPHESQQIQDTVNWLFSEQMLVCYINILRNTFWPNGKLAPQIKARSNSERQETKERAQQKLLDNIPDALQNLVGQQSARYGIIKIFISLQETYANRHLLYVSSPHHF</sequence>
<proteinExistence type="predicted"/>
<reference evidence="2" key="2">
    <citation type="submission" date="2014-03" db="EMBL/GenBank/DDBJ databases">
        <authorList>
            <person name="Genoscope - CEA"/>
        </authorList>
    </citation>
    <scope>NUCLEOTIDE SEQUENCE</scope>
</reference>
<dbReference type="PANTHER" id="PTHR22775">
    <property type="entry name" value="SORTING NEXIN"/>
    <property type="match status" value="1"/>
</dbReference>
<dbReference type="GO" id="GO:0035091">
    <property type="term" value="F:phosphatidylinositol binding"/>
    <property type="evidence" value="ECO:0007669"/>
    <property type="project" value="TreeGrafter"/>
</dbReference>
<reference evidence="2" key="1">
    <citation type="journal article" date="2014" name="Nat. Commun.">
        <title>The rainbow trout genome provides novel insights into evolution after whole-genome duplication in vertebrates.</title>
        <authorList>
            <person name="Berthelot C."/>
            <person name="Brunet F."/>
            <person name="Chalopin D."/>
            <person name="Juanchich A."/>
            <person name="Bernard M."/>
            <person name="Noel B."/>
            <person name="Bento P."/>
            <person name="Da Silva C."/>
            <person name="Labadie K."/>
            <person name="Alberti A."/>
            <person name="Aury J.M."/>
            <person name="Louis A."/>
            <person name="Dehais P."/>
            <person name="Bardou P."/>
            <person name="Montfort J."/>
            <person name="Klopp C."/>
            <person name="Cabau C."/>
            <person name="Gaspin C."/>
            <person name="Thorgaard G.H."/>
            <person name="Boussaha M."/>
            <person name="Quillet E."/>
            <person name="Guyomard R."/>
            <person name="Galiana D."/>
            <person name="Bobe J."/>
            <person name="Volff J.N."/>
            <person name="Genet C."/>
            <person name="Wincker P."/>
            <person name="Jaillon O."/>
            <person name="Roest Crollius H."/>
            <person name="Guiguen Y."/>
        </authorList>
    </citation>
    <scope>NUCLEOTIDE SEQUENCE [LARGE SCALE GENOMIC DNA]</scope>
</reference>
<dbReference type="GO" id="GO:0005768">
    <property type="term" value="C:endosome"/>
    <property type="evidence" value="ECO:0007669"/>
    <property type="project" value="TreeGrafter"/>
</dbReference>
<evidence type="ECO:0000313" key="3">
    <source>
        <dbReference type="Proteomes" id="UP000193380"/>
    </source>
</evidence>
<evidence type="ECO:0000259" key="1">
    <source>
        <dbReference type="Pfam" id="PF08628"/>
    </source>
</evidence>
<dbReference type="Pfam" id="PF08628">
    <property type="entry name" value="Nexin_C"/>
    <property type="match status" value="1"/>
</dbReference>
<gene>
    <name evidence="2" type="ORF">GSONMT00010892001</name>
</gene>